<gene>
    <name evidence="1" type="ORF">GCM10007380_41050</name>
</gene>
<evidence type="ECO:0000313" key="1">
    <source>
        <dbReference type="EMBL" id="GGI18061.1"/>
    </source>
</evidence>
<proteinExistence type="predicted"/>
<sequence length="158" mass="18230">MECELFLSSKLSHKALGEVLESIVKSMLNEEIFVTDNVDEIHIACKYFSMDIEIEDISDLSFVGSHYELYVNKTIRILVFGNSFKLGLNYLFEVIGKLIKVVKGNLLLLENGSDQLIRKEKDILVINSELNEYQSKYLSKNLIKLLDYPYIEKKLSIK</sequence>
<dbReference type="Proteomes" id="UP000626244">
    <property type="component" value="Unassembled WGS sequence"/>
</dbReference>
<accession>A0A8J3F2U1</accession>
<dbReference type="RefSeq" id="WP_088003314.1">
    <property type="nucleotide sequence ID" value="NZ_BMHB01000004.1"/>
</dbReference>
<protein>
    <submittedName>
        <fullName evidence="1">Uncharacterized protein</fullName>
    </submittedName>
</protein>
<evidence type="ECO:0000313" key="2">
    <source>
        <dbReference type="Proteomes" id="UP000626244"/>
    </source>
</evidence>
<reference evidence="2" key="1">
    <citation type="journal article" date="2019" name="Int. J. Syst. Evol. Microbiol.">
        <title>The Global Catalogue of Microorganisms (GCM) 10K type strain sequencing project: providing services to taxonomists for standard genome sequencing and annotation.</title>
        <authorList>
            <consortium name="The Broad Institute Genomics Platform"/>
            <consortium name="The Broad Institute Genome Sequencing Center for Infectious Disease"/>
            <person name="Wu L."/>
            <person name="Ma J."/>
        </authorList>
    </citation>
    <scope>NUCLEOTIDE SEQUENCE [LARGE SCALE GENOMIC DNA]</scope>
    <source>
        <strain evidence="2">CGMCC 1.14993</strain>
    </source>
</reference>
<dbReference type="AlphaFoldDB" id="A0A8J3F2U1"/>
<dbReference type="EMBL" id="BMHB01000004">
    <property type="protein sequence ID" value="GGI18061.1"/>
    <property type="molecule type" value="Genomic_DNA"/>
</dbReference>
<keyword evidence="2" id="KW-1185">Reference proteome</keyword>
<organism evidence="1 2">
    <name type="scientific">Gottfriedia solisilvae</name>
    <dbReference type="NCBI Taxonomy" id="1516104"/>
    <lineage>
        <taxon>Bacteria</taxon>
        <taxon>Bacillati</taxon>
        <taxon>Bacillota</taxon>
        <taxon>Bacilli</taxon>
        <taxon>Bacillales</taxon>
        <taxon>Bacillaceae</taxon>
        <taxon>Gottfriedia</taxon>
    </lineage>
</organism>
<dbReference type="OrthoDB" id="2608365at2"/>
<comment type="caution">
    <text evidence="1">The sequence shown here is derived from an EMBL/GenBank/DDBJ whole genome shotgun (WGS) entry which is preliminary data.</text>
</comment>
<name>A0A8J3F2U1_9BACI</name>